<gene>
    <name evidence="3" type="ORF">C8Q69DRAFT_482623</name>
</gene>
<name>A0A443HI34_BYSSP</name>
<dbReference type="Proteomes" id="UP000283841">
    <property type="component" value="Unassembled WGS sequence"/>
</dbReference>
<keyword evidence="3" id="KW-0378">Hydrolase</keyword>
<protein>
    <submittedName>
        <fullName evidence="3">Alpha/Beta hydrolase protein</fullName>
    </submittedName>
</protein>
<dbReference type="GeneID" id="39600941"/>
<dbReference type="InterPro" id="IPR029058">
    <property type="entry name" value="AB_hydrolase_fold"/>
</dbReference>
<dbReference type="GO" id="GO:0016787">
    <property type="term" value="F:hydrolase activity"/>
    <property type="evidence" value="ECO:0007669"/>
    <property type="project" value="UniProtKB-KW"/>
</dbReference>
<evidence type="ECO:0000313" key="4">
    <source>
        <dbReference type="Proteomes" id="UP000283841"/>
    </source>
</evidence>
<sequence>MAPGLLYVTMQPQDGLSDAEFHDWYNNEHGPLRLRLPSIQNGFRYRATDLDGPGKGLPEWVALYDVADMSELTKAPYTTLREPGVKSEREKETMAKIAVDRRLYDLLDDQHVEGFRPLEELNAPVEGSVLVALSTTVHPGKEKELDRWYREEHIPLLSKVPGWLRTRRFASSQIEKHDEVEYLTLHEYSANNGLGGPEWQASTTTPWTKEINTSVVKDKRRRAYSWYYTFGPAPRELGALNTGSAPFVSPDGKTKTFPASDGRRAAIESYITTRDGVELPYRLEGAGEPDAPLLVLSNSILVEWGIWDYFLDAFFKEPQNRRYRVLRYHTRGRLRQSGARPVTLDVLAEDLVALLDALRVPQAAAVIGVSLGGATVLKTALQYPERVAGFVSCDTNAVSPSGNRKAWGDRAAIAIQEGASNAKGEAIVGQELAEATVRRWFVPGSYDNGVLHARIERVREMIRGNSLKGFQHSVQALFDYDMQTDMKASGTRGIFVVGGGDGVLPQTMKEMASSHGRPSALHVLEGAGHLPMVEKPAEFAEVVTRFLDGH</sequence>
<comment type="caution">
    <text evidence="3">The sequence shown here is derived from an EMBL/GenBank/DDBJ whole genome shotgun (WGS) entry which is preliminary data.</text>
</comment>
<dbReference type="RefSeq" id="XP_028481100.1">
    <property type="nucleotide sequence ID" value="XM_028631664.1"/>
</dbReference>
<organism evidence="3 4">
    <name type="scientific">Byssochlamys spectabilis</name>
    <name type="common">Paecilomyces variotii</name>
    <dbReference type="NCBI Taxonomy" id="264951"/>
    <lineage>
        <taxon>Eukaryota</taxon>
        <taxon>Fungi</taxon>
        <taxon>Dikarya</taxon>
        <taxon>Ascomycota</taxon>
        <taxon>Pezizomycotina</taxon>
        <taxon>Eurotiomycetes</taxon>
        <taxon>Eurotiomycetidae</taxon>
        <taxon>Eurotiales</taxon>
        <taxon>Thermoascaceae</taxon>
        <taxon>Paecilomyces</taxon>
    </lineage>
</organism>
<evidence type="ECO:0000313" key="3">
    <source>
        <dbReference type="EMBL" id="RWQ91455.1"/>
    </source>
</evidence>
<keyword evidence="4" id="KW-1185">Reference proteome</keyword>
<dbReference type="EMBL" id="RCNU01000020">
    <property type="protein sequence ID" value="RWQ91455.1"/>
    <property type="molecule type" value="Genomic_DNA"/>
</dbReference>
<evidence type="ECO:0000256" key="1">
    <source>
        <dbReference type="ARBA" id="ARBA00008645"/>
    </source>
</evidence>
<dbReference type="STRING" id="264951.A0A443HI34"/>
<evidence type="ECO:0000259" key="2">
    <source>
        <dbReference type="Pfam" id="PF12697"/>
    </source>
</evidence>
<dbReference type="AlphaFoldDB" id="A0A443HI34"/>
<dbReference type="PANTHER" id="PTHR43039">
    <property type="entry name" value="ESTERASE-RELATED"/>
    <property type="match status" value="1"/>
</dbReference>
<dbReference type="SUPFAM" id="SSF54909">
    <property type="entry name" value="Dimeric alpha+beta barrel"/>
    <property type="match status" value="2"/>
</dbReference>
<dbReference type="Pfam" id="PF12697">
    <property type="entry name" value="Abhydrolase_6"/>
    <property type="match status" value="1"/>
</dbReference>
<dbReference type="InterPro" id="IPR000073">
    <property type="entry name" value="AB_hydrolase_1"/>
</dbReference>
<dbReference type="InterPro" id="IPR011008">
    <property type="entry name" value="Dimeric_a/b-barrel"/>
</dbReference>
<reference evidence="3 4" key="1">
    <citation type="journal article" date="2018" name="Front. Microbiol.">
        <title>Genomic and genetic insights into a cosmopolitan fungus, Paecilomyces variotii (Eurotiales).</title>
        <authorList>
            <person name="Urquhart A.S."/>
            <person name="Mondo S.J."/>
            <person name="Makela M.R."/>
            <person name="Hane J.K."/>
            <person name="Wiebenga A."/>
            <person name="He G."/>
            <person name="Mihaltcheva S."/>
            <person name="Pangilinan J."/>
            <person name="Lipzen A."/>
            <person name="Barry K."/>
            <person name="de Vries R.P."/>
            <person name="Grigoriev I.V."/>
            <person name="Idnurm A."/>
        </authorList>
    </citation>
    <scope>NUCLEOTIDE SEQUENCE [LARGE SCALE GENOMIC DNA]</scope>
    <source>
        <strain evidence="3 4">CBS 101075</strain>
    </source>
</reference>
<comment type="similarity">
    <text evidence="1">Belongs to the AB hydrolase superfamily.</text>
</comment>
<feature type="domain" description="AB hydrolase-1" evidence="2">
    <location>
        <begin position="305"/>
        <end position="542"/>
    </location>
</feature>
<dbReference type="VEuPathDB" id="FungiDB:C8Q69DRAFT_482623"/>
<proteinExistence type="inferred from homology"/>
<accession>A0A443HI34</accession>
<dbReference type="Gene3D" id="3.40.50.1820">
    <property type="entry name" value="alpha/beta hydrolase"/>
    <property type="match status" value="1"/>
</dbReference>
<dbReference type="SUPFAM" id="SSF53474">
    <property type="entry name" value="alpha/beta-Hydrolases"/>
    <property type="match status" value="1"/>
</dbReference>